<dbReference type="RefSeq" id="WP_109458718.1">
    <property type="nucleotide sequence ID" value="NZ_QFBC01000005.1"/>
</dbReference>
<comment type="caution">
    <text evidence="1">The sequence shown here is derived from an EMBL/GenBank/DDBJ whole genome shotgun (WGS) entry which is preliminary data.</text>
</comment>
<dbReference type="AlphaFoldDB" id="A0A2U2DQS3"/>
<dbReference type="InterPro" id="IPR053165">
    <property type="entry name" value="HSI-I_assembly_Hcp1"/>
</dbReference>
<dbReference type="OrthoDB" id="7571664at2"/>
<dbReference type="Proteomes" id="UP000245252">
    <property type="component" value="Unassembled WGS sequence"/>
</dbReference>
<dbReference type="Gene3D" id="2.30.110.20">
    <property type="entry name" value="Hcp1-like"/>
    <property type="match status" value="1"/>
</dbReference>
<keyword evidence="2" id="KW-1185">Reference proteome</keyword>
<dbReference type="Pfam" id="PF05638">
    <property type="entry name" value="T6SS_HCP"/>
    <property type="match status" value="1"/>
</dbReference>
<sequence length="158" mass="16726">MAIYLKYEGIDGEATHDKHQKWIDIGSLQFGLGRAISTPAGAAANREASEPSVSEVTVTKMLDSSSSKLFTESATGAAGKKVEIHLVSTGSPGNTYAEYTLTNALVSAYSISTGGDRPSESISINFTKIEYKFIPYDSNNKAGTPVTVSYDLSTTKSG</sequence>
<dbReference type="SUPFAM" id="SSF141452">
    <property type="entry name" value="Hcp1-like"/>
    <property type="match status" value="1"/>
</dbReference>
<organism evidence="1 2">
    <name type="scientific">Metarhizobium album</name>
    <dbReference type="NCBI Taxonomy" id="2182425"/>
    <lineage>
        <taxon>Bacteria</taxon>
        <taxon>Pseudomonadati</taxon>
        <taxon>Pseudomonadota</taxon>
        <taxon>Alphaproteobacteria</taxon>
        <taxon>Hyphomicrobiales</taxon>
        <taxon>Rhizobiaceae</taxon>
        <taxon>Metarhizobium</taxon>
    </lineage>
</organism>
<evidence type="ECO:0000313" key="2">
    <source>
        <dbReference type="Proteomes" id="UP000245252"/>
    </source>
</evidence>
<dbReference type="PANTHER" id="PTHR36152">
    <property type="entry name" value="CYTOPLASMIC PROTEIN-RELATED"/>
    <property type="match status" value="1"/>
</dbReference>
<dbReference type="InterPro" id="IPR008514">
    <property type="entry name" value="T6SS_Hcp"/>
</dbReference>
<name>A0A2U2DQS3_9HYPH</name>
<dbReference type="InterPro" id="IPR036624">
    <property type="entry name" value="Hcp1-lik_sf"/>
</dbReference>
<dbReference type="PANTHER" id="PTHR36152:SF1">
    <property type="entry name" value="UBIQUITIN-LIKE DOMAIN-CONTAINING PROTEIN"/>
    <property type="match status" value="1"/>
</dbReference>
<reference evidence="1 2" key="1">
    <citation type="submission" date="2018-05" db="EMBL/GenBank/DDBJ databases">
        <title>The draft genome of strain NS-104.</title>
        <authorList>
            <person name="Hang P."/>
            <person name="Jiang J."/>
        </authorList>
    </citation>
    <scope>NUCLEOTIDE SEQUENCE [LARGE SCALE GENOMIC DNA]</scope>
    <source>
        <strain evidence="1 2">NS-104</strain>
    </source>
</reference>
<accession>A0A2U2DQS3</accession>
<proteinExistence type="predicted"/>
<evidence type="ECO:0000313" key="1">
    <source>
        <dbReference type="EMBL" id="PWE55641.1"/>
    </source>
</evidence>
<dbReference type="EMBL" id="QFBC01000005">
    <property type="protein sequence ID" value="PWE55641.1"/>
    <property type="molecule type" value="Genomic_DNA"/>
</dbReference>
<gene>
    <name evidence="1" type="ORF">DEM27_13205</name>
</gene>
<protein>
    <submittedName>
        <fullName evidence="1">Hcp1 family type VI secretion system effector</fullName>
    </submittedName>
</protein>